<dbReference type="InterPro" id="IPR040701">
    <property type="entry name" value="Bact_RF_family2"/>
</dbReference>
<dbReference type="InterPro" id="IPR042226">
    <property type="entry name" value="eFR1_2_sf"/>
</dbReference>
<protein>
    <recommendedName>
        <fullName evidence="3">Peptide chain release factor 1</fullName>
    </recommendedName>
</protein>
<dbReference type="RefSeq" id="WP_185083718.1">
    <property type="nucleotide sequence ID" value="NZ_JACHJB010000001.1"/>
</dbReference>
<dbReference type="EMBL" id="JACHJB010000001">
    <property type="protein sequence ID" value="MBB6345834.1"/>
    <property type="molecule type" value="Genomic_DNA"/>
</dbReference>
<proteinExistence type="predicted"/>
<dbReference type="Proteomes" id="UP000583800">
    <property type="component" value="Unassembled WGS sequence"/>
</dbReference>
<dbReference type="AlphaFoldDB" id="A0A7X0BZK4"/>
<reference evidence="1 2" key="1">
    <citation type="submission" date="2020-08" db="EMBL/GenBank/DDBJ databases">
        <title>Sequencing the genomes of 1000 actinobacteria strains.</title>
        <authorList>
            <person name="Klenk H.-P."/>
        </authorList>
    </citation>
    <scope>NUCLEOTIDE SEQUENCE [LARGE SCALE GENOMIC DNA]</scope>
    <source>
        <strain evidence="1 2">DSM 45913</strain>
    </source>
</reference>
<name>A0A7X0BZK4_9ACTN</name>
<keyword evidence="2" id="KW-1185">Reference proteome</keyword>
<dbReference type="Gene3D" id="3.30.1330.30">
    <property type="match status" value="1"/>
</dbReference>
<dbReference type="SUPFAM" id="SSF53137">
    <property type="entry name" value="Translational machinery components"/>
    <property type="match status" value="1"/>
</dbReference>
<gene>
    <name evidence="1" type="ORF">FHU36_002343</name>
</gene>
<dbReference type="Gene3D" id="3.30.420.60">
    <property type="entry name" value="eRF1 domain 2"/>
    <property type="match status" value="1"/>
</dbReference>
<accession>A0A7X0BZK4</accession>
<dbReference type="InterPro" id="IPR029064">
    <property type="entry name" value="Ribosomal_eL30-like_sf"/>
</dbReference>
<organism evidence="1 2">
    <name type="scientific">Nonomuraea muscovyensis</name>
    <dbReference type="NCBI Taxonomy" id="1124761"/>
    <lineage>
        <taxon>Bacteria</taxon>
        <taxon>Bacillati</taxon>
        <taxon>Actinomycetota</taxon>
        <taxon>Actinomycetes</taxon>
        <taxon>Streptosporangiales</taxon>
        <taxon>Streptosporangiaceae</taxon>
        <taxon>Nonomuraea</taxon>
    </lineage>
</organism>
<dbReference type="Pfam" id="PF18844">
    <property type="entry name" value="baeRF_family2"/>
    <property type="match status" value="1"/>
</dbReference>
<sequence length="374" mass="40462">MQVTTKVDKATLRRLFSTSGPVVSTYFDLAAFPDEDAWPRWHALARRLSEQGADPTAIEALTRRVSMSLPGSGVLAMFATNDELVLAVEMAGAHQPDLAVNAPLPRVLPLLAWLQERPPYVLAIVDRTGADLAAYPYGTVTAVRQTVTGPDDEIERNAPGGCAQLRYQHRAEDSWEHNATRVANTLTRTLADFHARLLLLAGDLRALQYLTKHLPEWVRRTVSIRRVSGSRSQDGAEKGRAAQVTAQTRQAAQEQTQALLHQLAEARGPSGRVAEGIRDTLDALARGRVQTLVVVDDPQDRRTAWFGPLPTQVSDRREVLARTAAPVTSERLVDVAVRAAVLTGAEIHVLPPGTSGAPAQGIGALCRFPAAGGQ</sequence>
<evidence type="ECO:0000313" key="2">
    <source>
        <dbReference type="Proteomes" id="UP000583800"/>
    </source>
</evidence>
<evidence type="ECO:0008006" key="3">
    <source>
        <dbReference type="Google" id="ProtNLM"/>
    </source>
</evidence>
<evidence type="ECO:0000313" key="1">
    <source>
        <dbReference type="EMBL" id="MBB6345834.1"/>
    </source>
</evidence>
<comment type="caution">
    <text evidence="1">The sequence shown here is derived from an EMBL/GenBank/DDBJ whole genome shotgun (WGS) entry which is preliminary data.</text>
</comment>